<dbReference type="InterPro" id="IPR044824">
    <property type="entry name" value="MAIN-like"/>
</dbReference>
<dbReference type="Pfam" id="PF10536">
    <property type="entry name" value="PMD"/>
    <property type="match status" value="1"/>
</dbReference>
<dbReference type="PANTHER" id="PTHR46033">
    <property type="entry name" value="PROTEIN MAIN-LIKE 2"/>
    <property type="match status" value="1"/>
</dbReference>
<dbReference type="AlphaFoldDB" id="A0A7N2L485"/>
<reference evidence="3" key="2">
    <citation type="submission" date="2021-01" db="UniProtKB">
        <authorList>
            <consortium name="EnsemblPlants"/>
        </authorList>
    </citation>
    <scope>IDENTIFICATION</scope>
</reference>
<dbReference type="GO" id="GO:0010073">
    <property type="term" value="P:meristem maintenance"/>
    <property type="evidence" value="ECO:0007669"/>
    <property type="project" value="InterPro"/>
</dbReference>
<evidence type="ECO:0000313" key="3">
    <source>
        <dbReference type="EnsemblPlants" id="QL03p011779:mrna"/>
    </source>
</evidence>
<organism evidence="3 4">
    <name type="scientific">Quercus lobata</name>
    <name type="common">Valley oak</name>
    <dbReference type="NCBI Taxonomy" id="97700"/>
    <lineage>
        <taxon>Eukaryota</taxon>
        <taxon>Viridiplantae</taxon>
        <taxon>Streptophyta</taxon>
        <taxon>Embryophyta</taxon>
        <taxon>Tracheophyta</taxon>
        <taxon>Spermatophyta</taxon>
        <taxon>Magnoliopsida</taxon>
        <taxon>eudicotyledons</taxon>
        <taxon>Gunneridae</taxon>
        <taxon>Pentapetalae</taxon>
        <taxon>rosids</taxon>
        <taxon>fabids</taxon>
        <taxon>Fagales</taxon>
        <taxon>Fagaceae</taxon>
        <taxon>Quercus</taxon>
    </lineage>
</organism>
<dbReference type="InParanoid" id="A0A7N2L485"/>
<feature type="region of interest" description="Disordered" evidence="1">
    <location>
        <begin position="534"/>
        <end position="565"/>
    </location>
</feature>
<name>A0A7N2L485_QUELO</name>
<feature type="compositionally biased region" description="Low complexity" evidence="1">
    <location>
        <begin position="535"/>
        <end position="548"/>
    </location>
</feature>
<proteinExistence type="predicted"/>
<dbReference type="Gramene" id="QL03p011779:mrna">
    <property type="protein sequence ID" value="QL03p011779:mrna"/>
    <property type="gene ID" value="QL03p011779"/>
</dbReference>
<accession>A0A7N2L485</accession>
<dbReference type="Proteomes" id="UP000594261">
    <property type="component" value="Chromosome 3"/>
</dbReference>
<sequence length="565" mass="63852">MTIDLGPIDRSVLTEQVKHRFELLWNLGGQDLPGTMDCQSRHEELTLRGPMVDDCVLAIVTLLSLEGLHLVPSIQLDHALITIFVERWRPETHTFHLPYGEMTIILQDVEVIMGLPIEGEAMVGPTKRTWTEVCAEMLGIQIPDGYQTVLKGQRILIPALVNRIRRPLPSDANEIQVHQYAHCYILALLGDMVFLDRQLCNATDKKAKQISGPLILVQLWIYVKFPHMSPQMVPQPEGVYGPPLPPIPLAMKWAGVMCTKNALMHVLSAYRNQIATTWPDQVKWEPYGNDLSHLPPSFRIEGSNVWRLTIPLICFWLVEFHLPYHVLRQFGLKQEQPRDVNTNCDLHKIDARGKVEKNWLVEHAVHIQKWNDREEYVCNALRMEEVMSRHHPYMVCKESYEYKFIKRALEDVDEVDRIDVPANDEAANQTEIPDVGPSTSSAALVTRHRLAPTPPPAIETPVPPVSILQDTTRPPMPPISPIDIGSPSRFTQAEFESSPHTTTIDHNSPMALSYSSPQIVIPTPSLQTPYVKLMSTSPSHTQSPPTSSILIHVPQATHVHDSDVE</sequence>
<evidence type="ECO:0000256" key="1">
    <source>
        <dbReference type="SAM" id="MobiDB-lite"/>
    </source>
</evidence>
<protein>
    <recommendedName>
        <fullName evidence="2">Aminotransferase-like plant mobile domain-containing protein</fullName>
    </recommendedName>
</protein>
<reference evidence="3 4" key="1">
    <citation type="journal article" date="2016" name="G3 (Bethesda)">
        <title>First Draft Assembly and Annotation of the Genome of a California Endemic Oak Quercus lobata Nee (Fagaceae).</title>
        <authorList>
            <person name="Sork V.L."/>
            <person name="Fitz-Gibbon S.T."/>
            <person name="Puiu D."/>
            <person name="Crepeau M."/>
            <person name="Gugger P.F."/>
            <person name="Sherman R."/>
            <person name="Stevens K."/>
            <person name="Langley C.H."/>
            <person name="Pellegrini M."/>
            <person name="Salzberg S.L."/>
        </authorList>
    </citation>
    <scope>NUCLEOTIDE SEQUENCE [LARGE SCALE GENOMIC DNA]</scope>
    <source>
        <strain evidence="3 4">cv. SW786</strain>
    </source>
</reference>
<dbReference type="PANTHER" id="PTHR46033:SF8">
    <property type="entry name" value="PROTEIN MAINTENANCE OF MERISTEMS-LIKE"/>
    <property type="match status" value="1"/>
</dbReference>
<evidence type="ECO:0000313" key="4">
    <source>
        <dbReference type="Proteomes" id="UP000594261"/>
    </source>
</evidence>
<keyword evidence="4" id="KW-1185">Reference proteome</keyword>
<dbReference type="EMBL" id="LRBV02000003">
    <property type="status" value="NOT_ANNOTATED_CDS"/>
    <property type="molecule type" value="Genomic_DNA"/>
</dbReference>
<evidence type="ECO:0000259" key="2">
    <source>
        <dbReference type="Pfam" id="PF10536"/>
    </source>
</evidence>
<dbReference type="EnsemblPlants" id="QL03p011779:mrna">
    <property type="protein sequence ID" value="QL03p011779:mrna"/>
    <property type="gene ID" value="QL03p011779"/>
</dbReference>
<dbReference type="InterPro" id="IPR019557">
    <property type="entry name" value="AminoTfrase-like_pln_mobile"/>
</dbReference>
<feature type="domain" description="Aminotransferase-like plant mobile" evidence="2">
    <location>
        <begin position="195"/>
        <end position="387"/>
    </location>
</feature>